<dbReference type="RefSeq" id="WP_185194189.1">
    <property type="nucleotide sequence ID" value="NZ_JACKXD010000007.1"/>
</dbReference>
<name>A0A7J9SM73_9EURY</name>
<dbReference type="Proteomes" id="UP000546257">
    <property type="component" value="Unassembled WGS sequence"/>
</dbReference>
<evidence type="ECO:0000313" key="2">
    <source>
        <dbReference type="EMBL" id="MBB6647818.1"/>
    </source>
</evidence>
<proteinExistence type="predicted"/>
<dbReference type="PANTHER" id="PTHR31527:SF0">
    <property type="entry name" value="RE64534P"/>
    <property type="match status" value="1"/>
</dbReference>
<evidence type="ECO:0000259" key="1">
    <source>
        <dbReference type="Pfam" id="PF09347"/>
    </source>
</evidence>
<dbReference type="PANTHER" id="PTHR31527">
    <property type="entry name" value="RE64534P"/>
    <property type="match status" value="1"/>
</dbReference>
<evidence type="ECO:0000313" key="3">
    <source>
        <dbReference type="Proteomes" id="UP000546257"/>
    </source>
</evidence>
<dbReference type="Pfam" id="PF09347">
    <property type="entry name" value="DUF1989"/>
    <property type="match status" value="1"/>
</dbReference>
<feature type="domain" description="DUF1989" evidence="1">
    <location>
        <begin position="7"/>
        <end position="168"/>
    </location>
</feature>
<protein>
    <submittedName>
        <fullName evidence="2">Urea carboxylase-associated family protein</fullName>
    </submittedName>
</protein>
<comment type="caution">
    <text evidence="2">The sequence shown here is derived from an EMBL/GenBank/DDBJ whole genome shotgun (WGS) entry which is preliminary data.</text>
</comment>
<dbReference type="EMBL" id="JACKXD010000007">
    <property type="protein sequence ID" value="MBB6647818.1"/>
    <property type="molecule type" value="Genomic_DNA"/>
</dbReference>
<dbReference type="AlphaFoldDB" id="A0A7J9SM73"/>
<accession>A0A7J9SM73</accession>
<gene>
    <name evidence="2" type="ORF">H5V44_16260</name>
</gene>
<reference evidence="2 3" key="1">
    <citation type="submission" date="2020-08" db="EMBL/GenBank/DDBJ databases">
        <authorList>
            <person name="Seo M.-J."/>
        </authorList>
    </citation>
    <scope>NUCLEOTIDE SEQUENCE [LARGE SCALE GENOMIC DNA]</scope>
    <source>
        <strain evidence="2 3">MBLA0160</strain>
    </source>
</reference>
<keyword evidence="3" id="KW-1185">Reference proteome</keyword>
<dbReference type="InterPro" id="IPR018959">
    <property type="entry name" value="DUF1989"/>
</dbReference>
<sequence length="204" mass="22618">MQMKEIRIPEKRAVSFKVGEGKEFEVTDPKGSQVADLVAFQADNTSIRFSTKYTYKKTGKVRISIGDSLFTTEGNPILTIVSDDCGIHDLLYAPCNDWILTDYGQETDTHGCRENLFEALEPTGIPKTDVHSTLNIFMKSTIAEQKYIDIREPESEPGDTIRFRADQESIVAVSSCAGESTVNGGDTKPIDIRVPEDSVINSNF</sequence>
<organism evidence="2 3">
    <name type="scientific">Halobellus ruber</name>
    <dbReference type="NCBI Taxonomy" id="2761102"/>
    <lineage>
        <taxon>Archaea</taxon>
        <taxon>Methanobacteriati</taxon>
        <taxon>Methanobacteriota</taxon>
        <taxon>Stenosarchaea group</taxon>
        <taxon>Halobacteria</taxon>
        <taxon>Halobacteriales</taxon>
        <taxon>Haloferacaceae</taxon>
        <taxon>Halobellus</taxon>
    </lineage>
</organism>